<dbReference type="Proteomes" id="UP001268683">
    <property type="component" value="Chromosome"/>
</dbReference>
<gene>
    <name evidence="2" type="ORF">QGN29_05735</name>
</gene>
<evidence type="ECO:0000313" key="2">
    <source>
        <dbReference type="EMBL" id="WND03871.1"/>
    </source>
</evidence>
<dbReference type="HAMAP" id="MF_00775">
    <property type="entry name" value="UPF0311"/>
    <property type="match status" value="1"/>
</dbReference>
<dbReference type="InterPro" id="IPR020915">
    <property type="entry name" value="UPF0311"/>
</dbReference>
<dbReference type="KEGG" id="tmk:QGN29_05735"/>
<comment type="similarity">
    <text evidence="1">Belongs to the UPF0311 family.</text>
</comment>
<reference evidence="2" key="1">
    <citation type="submission" date="2023-04" db="EMBL/GenBank/DDBJ databases">
        <title>Complete genome sequence of Temperatibacter marinus.</title>
        <authorList>
            <person name="Rong J.-C."/>
            <person name="Yi M.-L."/>
            <person name="Zhao Q."/>
        </authorList>
    </citation>
    <scope>NUCLEOTIDE SEQUENCE</scope>
    <source>
        <strain evidence="2">NBRC 110045</strain>
    </source>
</reference>
<protein>
    <recommendedName>
        <fullName evidence="1">UPF0311 protein QGN29_05735</fullName>
    </recommendedName>
</protein>
<sequence length="150" mass="17334">MKLDYLMTFDSDVKEIQNVGTTPYGTRYIYQVTGGQFEGPRLSGYVKDGVSADWMMIVNDGLSKIDVRKTFVTHDDALIYVTYQGLYQFNESLSERLRKGLGYDYGETLFQVQMQFETGHEKYQWLNRTMAVAEARETGNKVEYRAFALL</sequence>
<dbReference type="Gene3D" id="2.40.160.20">
    <property type="match status" value="1"/>
</dbReference>
<dbReference type="PANTHER" id="PTHR37315">
    <property type="entry name" value="UPF0311 PROTEIN BLR7842"/>
    <property type="match status" value="1"/>
</dbReference>
<dbReference type="RefSeq" id="WP_310799736.1">
    <property type="nucleotide sequence ID" value="NZ_CP123872.1"/>
</dbReference>
<dbReference type="EMBL" id="CP123872">
    <property type="protein sequence ID" value="WND03871.1"/>
    <property type="molecule type" value="Genomic_DNA"/>
</dbReference>
<proteinExistence type="inferred from homology"/>
<evidence type="ECO:0000256" key="1">
    <source>
        <dbReference type="HAMAP-Rule" id="MF_00775"/>
    </source>
</evidence>
<evidence type="ECO:0000313" key="3">
    <source>
        <dbReference type="Proteomes" id="UP001268683"/>
    </source>
</evidence>
<accession>A0AA52EFK4</accession>
<dbReference type="PANTHER" id="PTHR37315:SF1">
    <property type="entry name" value="UPF0311 PROTEIN BLR7842"/>
    <property type="match status" value="1"/>
</dbReference>
<organism evidence="2 3">
    <name type="scientific">Temperatibacter marinus</name>
    <dbReference type="NCBI Taxonomy" id="1456591"/>
    <lineage>
        <taxon>Bacteria</taxon>
        <taxon>Pseudomonadati</taxon>
        <taxon>Pseudomonadota</taxon>
        <taxon>Alphaproteobacteria</taxon>
        <taxon>Kordiimonadales</taxon>
        <taxon>Temperatibacteraceae</taxon>
        <taxon>Temperatibacter</taxon>
    </lineage>
</organism>
<name>A0AA52EFK4_9PROT</name>
<keyword evidence="3" id="KW-1185">Reference proteome</keyword>
<dbReference type="AlphaFoldDB" id="A0AA52EFK4"/>
<dbReference type="Pfam" id="PF11578">
    <property type="entry name" value="DUF3237"/>
    <property type="match status" value="1"/>
</dbReference>